<evidence type="ECO:0000313" key="4">
    <source>
        <dbReference type="Proteomes" id="UP000542342"/>
    </source>
</evidence>
<organism evidence="3 4">
    <name type="scientific">Thermogemmata fonticola</name>
    <dbReference type="NCBI Taxonomy" id="2755323"/>
    <lineage>
        <taxon>Bacteria</taxon>
        <taxon>Pseudomonadati</taxon>
        <taxon>Planctomycetota</taxon>
        <taxon>Planctomycetia</taxon>
        <taxon>Gemmatales</taxon>
        <taxon>Gemmataceae</taxon>
        <taxon>Thermogemmata</taxon>
    </lineage>
</organism>
<evidence type="ECO:0000313" key="3">
    <source>
        <dbReference type="EMBL" id="MBA2225904.1"/>
    </source>
</evidence>
<keyword evidence="2" id="KW-0812">Transmembrane</keyword>
<protein>
    <recommendedName>
        <fullName evidence="5">TlpA family protein disulfide reductase</fullName>
    </recommendedName>
</protein>
<comment type="caution">
    <text evidence="3">The sequence shown here is derived from an EMBL/GenBank/DDBJ whole genome shotgun (WGS) entry which is preliminary data.</text>
</comment>
<feature type="transmembrane region" description="Helical" evidence="2">
    <location>
        <begin position="12"/>
        <end position="30"/>
    </location>
</feature>
<keyword evidence="2" id="KW-0472">Membrane</keyword>
<gene>
    <name evidence="3" type="ORF">H0921_06965</name>
</gene>
<dbReference type="EMBL" id="JACEFB010000003">
    <property type="protein sequence ID" value="MBA2225904.1"/>
    <property type="molecule type" value="Genomic_DNA"/>
</dbReference>
<evidence type="ECO:0000256" key="1">
    <source>
        <dbReference type="SAM" id="MobiDB-lite"/>
    </source>
</evidence>
<sequence>MRSGTQGIQAQTGVRLACGCLLVAGWWFILPMAGGQKAEQQRIAIPGESGSDSVRCAGEMAGSITENWRRGLEAVYRGEVVEEVHQPGREFRRQHQLEVRVLCVGNQGRWTDLAVVTRLRRQEDGLKEGILGIVQGGEREECPALMRIDWLRLYSDGRVRQLLPEGPPPLTFTDKTPSRDLPTPPVDSFPLGEWWMFPPTTDWRAGEASRWSGGRLERWEQLSPEAVHGERCSVWRMRLEGELEAGAELWHRQDIMWVSKQDGISRKVNRRIERRSGRHALPWAWVETHYELVTMTPVSGRRWERLRRDLDVAYCALRDATALAPFAGQLGPRLFEQRLARLEACLDDGDAADPYRELLVAAQQALEAAQRGQRTVAGEETFPQPAHWPKTGETAPDINLGKQRLASWQGQVVLLIFLAAEGETTELTLAIAHALQQRYGHQAAILPLLAWGDKAATERLLQRRGWKLDLYDGQMAARHYTVTTVPRFLLLDKQGIVRWSFSGAGPEVGYLIREQLQRLLTPSLHPGSPDSPGSNPPTNDPPRRPRAP</sequence>
<reference evidence="3 4" key="1">
    <citation type="submission" date="2020-07" db="EMBL/GenBank/DDBJ databases">
        <title>Thermogemmata thermophila gen. nov., sp. nov., a novel moderate thermophilic planctomycete from a Kamchatka hot spring.</title>
        <authorList>
            <person name="Elcheninov A.G."/>
            <person name="Podosokorskaya O.A."/>
            <person name="Kovaleva O.L."/>
            <person name="Novikov A."/>
            <person name="Bonch-Osmolovskaya E.A."/>
            <person name="Toshchakov S.V."/>
            <person name="Kublanov I.V."/>
        </authorList>
    </citation>
    <scope>NUCLEOTIDE SEQUENCE [LARGE SCALE GENOMIC DNA]</scope>
    <source>
        <strain evidence="3 4">2918</strain>
    </source>
</reference>
<name>A0A7V8VD86_9BACT</name>
<dbReference type="SUPFAM" id="SSF52833">
    <property type="entry name" value="Thioredoxin-like"/>
    <property type="match status" value="1"/>
</dbReference>
<dbReference type="RefSeq" id="WP_194537332.1">
    <property type="nucleotide sequence ID" value="NZ_JACEFB010000003.1"/>
</dbReference>
<dbReference type="Proteomes" id="UP000542342">
    <property type="component" value="Unassembled WGS sequence"/>
</dbReference>
<dbReference type="InterPro" id="IPR036249">
    <property type="entry name" value="Thioredoxin-like_sf"/>
</dbReference>
<evidence type="ECO:0008006" key="5">
    <source>
        <dbReference type="Google" id="ProtNLM"/>
    </source>
</evidence>
<feature type="region of interest" description="Disordered" evidence="1">
    <location>
        <begin position="521"/>
        <end position="548"/>
    </location>
</feature>
<keyword evidence="2" id="KW-1133">Transmembrane helix</keyword>
<accession>A0A7V8VD86</accession>
<dbReference type="Gene3D" id="3.40.30.10">
    <property type="entry name" value="Glutaredoxin"/>
    <property type="match status" value="1"/>
</dbReference>
<dbReference type="AlphaFoldDB" id="A0A7V8VD86"/>
<keyword evidence="4" id="KW-1185">Reference proteome</keyword>
<proteinExistence type="predicted"/>
<evidence type="ECO:0000256" key="2">
    <source>
        <dbReference type="SAM" id="Phobius"/>
    </source>
</evidence>